<dbReference type="NCBIfam" id="NF047422">
    <property type="entry name" value="YfmF_fam"/>
    <property type="match status" value="1"/>
</dbReference>
<dbReference type="EMBL" id="FNOJ01000003">
    <property type="protein sequence ID" value="SDW20203.1"/>
    <property type="molecule type" value="Genomic_DNA"/>
</dbReference>
<dbReference type="SUPFAM" id="SSF63411">
    <property type="entry name" value="LuxS/MPP-like metallohydrolase"/>
    <property type="match status" value="2"/>
</dbReference>
<sequence>MESFQTLSAGRCHVHILPHAGFRTKEVSIRLHVRMDRQHVTPYALLPHMWMNGTDKLPSTRSLTTACDNLYGASVRTSLGKRGGYHILELSASIPDVSFVAEDSLVERALDLLCDVLFDHTEGHGCFDDALVRRELDLHRRRIEAARDEKMSFALQRCFSIACEGTPAALPRLGFVEDLPKLNASQLFGAYEELLQNAEAHAYIVGPFDDLHSVGAALLQRLTEKMIGGSAVPIEREVLPRPESRSVREVTEYDDIHQSQLDLAYITGIGYADPEYPALLMMNGVFGGFAHSKLFIHVRERHSLAYTVWSHVDQVTGMLAVMTGISPEKREQALTIIEQQLNDLRDGKIADEELKYTYRSLRNQHTVLLDQPAALANWHHQGIMCGRQRDINELLTDLERVTRDDITKVAQAIAMSTLYFLTRKDEA</sequence>
<dbReference type="InterPro" id="IPR007863">
    <property type="entry name" value="Peptidase_M16_C"/>
</dbReference>
<evidence type="ECO:0000313" key="3">
    <source>
        <dbReference type="Proteomes" id="UP000182589"/>
    </source>
</evidence>
<reference evidence="3" key="1">
    <citation type="submission" date="2016-10" db="EMBL/GenBank/DDBJ databases">
        <authorList>
            <person name="Varghese N."/>
        </authorList>
    </citation>
    <scope>NUCLEOTIDE SEQUENCE [LARGE SCALE GENOMIC DNA]</scope>
    <source>
        <strain evidence="3">DSM 12489</strain>
    </source>
</reference>
<dbReference type="GO" id="GO:0046872">
    <property type="term" value="F:metal ion binding"/>
    <property type="evidence" value="ECO:0007669"/>
    <property type="project" value="InterPro"/>
</dbReference>
<dbReference type="Pfam" id="PF05193">
    <property type="entry name" value="Peptidase_M16_C"/>
    <property type="match status" value="1"/>
</dbReference>
<dbReference type="RefSeq" id="WP_074691737.1">
    <property type="nucleotide sequence ID" value="NZ_FNOJ01000003.1"/>
</dbReference>
<protein>
    <submittedName>
        <fullName evidence="2">Predicted Zn-dependent peptidase</fullName>
    </submittedName>
</protein>
<gene>
    <name evidence="2" type="ORF">SAMN04489725_10346</name>
</gene>
<dbReference type="STRING" id="89784.SAMN04489725_10346"/>
<dbReference type="AlphaFoldDB" id="A0A1H2RL39"/>
<organism evidence="2 3">
    <name type="scientific">Alicyclobacillus hesperidum</name>
    <dbReference type="NCBI Taxonomy" id="89784"/>
    <lineage>
        <taxon>Bacteria</taxon>
        <taxon>Bacillati</taxon>
        <taxon>Bacillota</taxon>
        <taxon>Bacilli</taxon>
        <taxon>Bacillales</taxon>
        <taxon>Alicyclobacillaceae</taxon>
        <taxon>Alicyclobacillus</taxon>
    </lineage>
</organism>
<proteinExistence type="predicted"/>
<dbReference type="Proteomes" id="UP000182589">
    <property type="component" value="Unassembled WGS sequence"/>
</dbReference>
<feature type="domain" description="Peptidase M16 C-terminal" evidence="1">
    <location>
        <begin position="182"/>
        <end position="357"/>
    </location>
</feature>
<name>A0A1H2RL39_9BACL</name>
<dbReference type="Gene3D" id="3.30.830.10">
    <property type="entry name" value="Metalloenzyme, LuxS/M16 peptidase-like"/>
    <property type="match status" value="2"/>
</dbReference>
<keyword evidence="3" id="KW-1185">Reference proteome</keyword>
<dbReference type="InterPro" id="IPR011249">
    <property type="entry name" value="Metalloenz_LuxS/M16"/>
</dbReference>
<accession>A0A1H2RL39</accession>
<dbReference type="PANTHER" id="PTHR11851">
    <property type="entry name" value="METALLOPROTEASE"/>
    <property type="match status" value="1"/>
</dbReference>
<evidence type="ECO:0000259" key="1">
    <source>
        <dbReference type="Pfam" id="PF05193"/>
    </source>
</evidence>
<dbReference type="PANTHER" id="PTHR11851:SF186">
    <property type="entry name" value="INACTIVE METALLOPROTEASE YMFF-RELATED"/>
    <property type="match status" value="1"/>
</dbReference>
<dbReference type="InterPro" id="IPR050361">
    <property type="entry name" value="MPP/UQCRC_Complex"/>
</dbReference>
<evidence type="ECO:0000313" key="2">
    <source>
        <dbReference type="EMBL" id="SDW20203.1"/>
    </source>
</evidence>